<dbReference type="FunFam" id="3.30.160.60:FF:002343">
    <property type="entry name" value="Zinc finger protein 33A"/>
    <property type="match status" value="1"/>
</dbReference>
<dbReference type="Pfam" id="PF00096">
    <property type="entry name" value="zf-C2H2"/>
    <property type="match status" value="4"/>
</dbReference>
<feature type="domain" description="C2H2-type" evidence="13">
    <location>
        <begin position="243"/>
        <end position="270"/>
    </location>
</feature>
<reference evidence="14" key="3">
    <citation type="submission" date="2025-09" db="UniProtKB">
        <authorList>
            <consortium name="Ensembl"/>
        </authorList>
    </citation>
    <scope>IDENTIFICATION</scope>
</reference>
<feature type="domain" description="C2H2-type" evidence="13">
    <location>
        <begin position="215"/>
        <end position="242"/>
    </location>
</feature>
<sequence length="322" mass="36655">MSTLKMKKRRRRLGNLLVMETVLRHSLHPERHSRKITELRGLTTAHITNRPTTDRLRLSLRPVTSTVRTNAAFLSPSTLSRNLQSLGPDCDSGAQFALQDPEMASVKLEDCSQTLELNVNIKDEEEEKIRTTVGHGDHVETFSTSREQQQEDHRAKRSHHCPHCEEMFPGLSKLKIHLKFHTGENLYSCTDSGERFTTSKALTVHQRVHTEEKPYSCSYCGKSFSQQTNLKKHQRLHTGEKPYSCCDCGKCFTTSSELTVHMRTHTGEKPYICSDCGKSFSHQGSLKAHQRIHTGEKPYSCSDCGKNFSRLGTLKLHKRIHT</sequence>
<dbReference type="SUPFAM" id="SSF57667">
    <property type="entry name" value="beta-beta-alpha zinc fingers"/>
    <property type="match status" value="3"/>
</dbReference>
<dbReference type="SMART" id="SM00355">
    <property type="entry name" value="ZnF_C2H2"/>
    <property type="match status" value="6"/>
</dbReference>
<dbReference type="GO" id="GO:0010468">
    <property type="term" value="P:regulation of gene expression"/>
    <property type="evidence" value="ECO:0007669"/>
    <property type="project" value="TreeGrafter"/>
</dbReference>
<protein>
    <recommendedName>
        <fullName evidence="13">C2H2-type domain-containing protein</fullName>
    </recommendedName>
</protein>
<dbReference type="AlphaFoldDB" id="A0AAZ3NVD1"/>
<evidence type="ECO:0000313" key="14">
    <source>
        <dbReference type="Ensembl" id="ENSOTSP00005108427.1"/>
    </source>
</evidence>
<dbReference type="FunFam" id="3.30.160.60:FF:001326">
    <property type="entry name" value="Zinc finger protein 432"/>
    <property type="match status" value="1"/>
</dbReference>
<keyword evidence="11" id="KW-0539">Nucleus</keyword>
<dbReference type="GO" id="GO:0005634">
    <property type="term" value="C:nucleus"/>
    <property type="evidence" value="ECO:0007669"/>
    <property type="project" value="UniProtKB-SubCell"/>
</dbReference>
<dbReference type="InterPro" id="IPR036236">
    <property type="entry name" value="Znf_C2H2_sf"/>
</dbReference>
<evidence type="ECO:0000256" key="5">
    <source>
        <dbReference type="ARBA" id="ARBA00022737"/>
    </source>
</evidence>
<evidence type="ECO:0000256" key="4">
    <source>
        <dbReference type="ARBA" id="ARBA00022723"/>
    </source>
</evidence>
<evidence type="ECO:0000256" key="11">
    <source>
        <dbReference type="ARBA" id="ARBA00023242"/>
    </source>
</evidence>
<dbReference type="PANTHER" id="PTHR16515">
    <property type="entry name" value="PR DOMAIN ZINC FINGER PROTEIN"/>
    <property type="match status" value="1"/>
</dbReference>
<evidence type="ECO:0000256" key="10">
    <source>
        <dbReference type="ARBA" id="ARBA00023163"/>
    </source>
</evidence>
<keyword evidence="10" id="KW-0804">Transcription</keyword>
<keyword evidence="8" id="KW-0805">Transcription regulation</keyword>
<dbReference type="GO" id="GO:0008270">
    <property type="term" value="F:zinc ion binding"/>
    <property type="evidence" value="ECO:0007669"/>
    <property type="project" value="UniProtKB-KW"/>
</dbReference>
<comment type="function">
    <text evidence="1">May be involved in transcriptional regulation.</text>
</comment>
<proteinExistence type="inferred from homology"/>
<dbReference type="PANTHER" id="PTHR16515:SF58">
    <property type="entry name" value="ZINC FINGER PROTEIN 22"/>
    <property type="match status" value="1"/>
</dbReference>
<dbReference type="FunFam" id="3.30.160.60:FF:000100">
    <property type="entry name" value="Zinc finger 45-like"/>
    <property type="match status" value="1"/>
</dbReference>
<reference evidence="14" key="2">
    <citation type="submission" date="2025-08" db="UniProtKB">
        <authorList>
            <consortium name="Ensembl"/>
        </authorList>
    </citation>
    <scope>IDENTIFICATION</scope>
</reference>
<dbReference type="Proteomes" id="UP000694402">
    <property type="component" value="Unassembled WGS sequence"/>
</dbReference>
<gene>
    <name evidence="14" type="primary">ZKSCAN1</name>
</gene>
<dbReference type="GO" id="GO:0003677">
    <property type="term" value="F:DNA binding"/>
    <property type="evidence" value="ECO:0007669"/>
    <property type="project" value="UniProtKB-KW"/>
</dbReference>
<reference evidence="15" key="1">
    <citation type="journal article" date="2018" name="PLoS ONE">
        <title>Chinook salmon (Oncorhynchus tshawytscha) genome and transcriptome.</title>
        <authorList>
            <person name="Christensen K.A."/>
            <person name="Leong J.S."/>
            <person name="Sakhrani D."/>
            <person name="Biagi C.A."/>
            <person name="Minkley D.R."/>
            <person name="Withler R.E."/>
            <person name="Rondeau E.B."/>
            <person name="Koop B.F."/>
            <person name="Devlin R.H."/>
        </authorList>
    </citation>
    <scope>NUCLEOTIDE SEQUENCE [LARGE SCALE GENOMIC DNA]</scope>
</reference>
<name>A0AAZ3NVD1_ONCTS</name>
<comment type="similarity">
    <text evidence="3">Belongs to the krueppel C2H2-type zinc-finger protein family.</text>
</comment>
<evidence type="ECO:0000256" key="12">
    <source>
        <dbReference type="PROSITE-ProRule" id="PRU00042"/>
    </source>
</evidence>
<evidence type="ECO:0000256" key="1">
    <source>
        <dbReference type="ARBA" id="ARBA00003767"/>
    </source>
</evidence>
<dbReference type="InterPro" id="IPR050331">
    <property type="entry name" value="Zinc_finger"/>
</dbReference>
<keyword evidence="5" id="KW-0677">Repeat</keyword>
<evidence type="ECO:0000256" key="7">
    <source>
        <dbReference type="ARBA" id="ARBA00022833"/>
    </source>
</evidence>
<dbReference type="GeneTree" id="ENSGT01150000286918"/>
<dbReference type="Gene3D" id="3.30.160.60">
    <property type="entry name" value="Classic Zinc Finger"/>
    <property type="match status" value="6"/>
</dbReference>
<dbReference type="Ensembl" id="ENSOTST00005131981.1">
    <property type="protein sequence ID" value="ENSOTSP00005108427.1"/>
    <property type="gene ID" value="ENSOTSG00005076006.1"/>
</dbReference>
<feature type="domain" description="C2H2-type" evidence="13">
    <location>
        <begin position="299"/>
        <end position="322"/>
    </location>
</feature>
<dbReference type="InterPro" id="IPR013087">
    <property type="entry name" value="Znf_C2H2_type"/>
</dbReference>
<evidence type="ECO:0000256" key="9">
    <source>
        <dbReference type="ARBA" id="ARBA00023125"/>
    </source>
</evidence>
<keyword evidence="9" id="KW-0238">DNA-binding</keyword>
<evidence type="ECO:0000256" key="6">
    <source>
        <dbReference type="ARBA" id="ARBA00022771"/>
    </source>
</evidence>
<evidence type="ECO:0000256" key="8">
    <source>
        <dbReference type="ARBA" id="ARBA00023015"/>
    </source>
</evidence>
<organism evidence="14 15">
    <name type="scientific">Oncorhynchus tshawytscha</name>
    <name type="common">Chinook salmon</name>
    <name type="synonym">Salmo tshawytscha</name>
    <dbReference type="NCBI Taxonomy" id="74940"/>
    <lineage>
        <taxon>Eukaryota</taxon>
        <taxon>Metazoa</taxon>
        <taxon>Chordata</taxon>
        <taxon>Craniata</taxon>
        <taxon>Vertebrata</taxon>
        <taxon>Euteleostomi</taxon>
        <taxon>Actinopterygii</taxon>
        <taxon>Neopterygii</taxon>
        <taxon>Teleostei</taxon>
        <taxon>Protacanthopterygii</taxon>
        <taxon>Salmoniformes</taxon>
        <taxon>Salmonidae</taxon>
        <taxon>Salmoninae</taxon>
        <taxon>Oncorhynchus</taxon>
    </lineage>
</organism>
<dbReference type="FunFam" id="3.30.160.60:FF:002281">
    <property type="match status" value="1"/>
</dbReference>
<keyword evidence="4" id="KW-0479">Metal-binding</keyword>
<dbReference type="FunFam" id="3.30.160.60:FF:002716">
    <property type="entry name" value="Zinc finger protein 212"/>
    <property type="match status" value="1"/>
</dbReference>
<evidence type="ECO:0000313" key="15">
    <source>
        <dbReference type="Proteomes" id="UP000694402"/>
    </source>
</evidence>
<accession>A0AAZ3NVD1</accession>
<dbReference type="PROSITE" id="PS00028">
    <property type="entry name" value="ZINC_FINGER_C2H2_1"/>
    <property type="match status" value="5"/>
</dbReference>
<keyword evidence="7" id="KW-0862">Zinc</keyword>
<feature type="domain" description="C2H2-type" evidence="13">
    <location>
        <begin position="159"/>
        <end position="186"/>
    </location>
</feature>
<comment type="subcellular location">
    <subcellularLocation>
        <location evidence="2">Nucleus</location>
    </subcellularLocation>
</comment>
<feature type="domain" description="C2H2-type" evidence="13">
    <location>
        <begin position="187"/>
        <end position="214"/>
    </location>
</feature>
<evidence type="ECO:0000256" key="2">
    <source>
        <dbReference type="ARBA" id="ARBA00004123"/>
    </source>
</evidence>
<feature type="domain" description="C2H2-type" evidence="13">
    <location>
        <begin position="271"/>
        <end position="298"/>
    </location>
</feature>
<dbReference type="PROSITE" id="PS50157">
    <property type="entry name" value="ZINC_FINGER_C2H2_2"/>
    <property type="match status" value="6"/>
</dbReference>
<evidence type="ECO:0000256" key="3">
    <source>
        <dbReference type="ARBA" id="ARBA00006991"/>
    </source>
</evidence>
<keyword evidence="6 12" id="KW-0863">Zinc-finger</keyword>
<keyword evidence="15" id="KW-1185">Reference proteome</keyword>
<evidence type="ECO:0000259" key="13">
    <source>
        <dbReference type="PROSITE" id="PS50157"/>
    </source>
</evidence>